<dbReference type="Proteomes" id="UP000283684">
    <property type="component" value="Unassembled WGS sequence"/>
</dbReference>
<keyword evidence="1" id="KW-0812">Transmembrane</keyword>
<organism evidence="2 3">
    <name type="scientific">Bacteroides uniformis</name>
    <dbReference type="NCBI Taxonomy" id="820"/>
    <lineage>
        <taxon>Bacteria</taxon>
        <taxon>Pseudomonadati</taxon>
        <taxon>Bacteroidota</taxon>
        <taxon>Bacteroidia</taxon>
        <taxon>Bacteroidales</taxon>
        <taxon>Bacteroidaceae</taxon>
        <taxon>Bacteroides</taxon>
    </lineage>
</organism>
<dbReference type="AlphaFoldDB" id="A0A413NR49"/>
<name>A0A413NR49_BACUN</name>
<evidence type="ECO:0000256" key="1">
    <source>
        <dbReference type="SAM" id="Phobius"/>
    </source>
</evidence>
<accession>A0A413NR49</accession>
<dbReference type="EMBL" id="QSEE01000002">
    <property type="protein sequence ID" value="RGZ51038.1"/>
    <property type="molecule type" value="Genomic_DNA"/>
</dbReference>
<sequence>MDFMQKNADWSRNLKSYKSKQEIGGIIMKAHVMKLENNCVIVDEEYFNEIKKKAESNQERINEIAEEKFLEYVKESGIELSYEVNGIPYMFHYDLLNEINYEERGYPESVSERVKHTIADDITQSLNNKLKGIKDEALNYALSEFDKQKHGLEATVKIWKHFALIFIITTIVLIIRLLFI</sequence>
<protein>
    <submittedName>
        <fullName evidence="2">Uncharacterized protein</fullName>
    </submittedName>
</protein>
<keyword evidence="1" id="KW-0472">Membrane</keyword>
<reference evidence="2 3" key="1">
    <citation type="submission" date="2018-08" db="EMBL/GenBank/DDBJ databases">
        <title>A genome reference for cultivated species of the human gut microbiota.</title>
        <authorList>
            <person name="Zou Y."/>
            <person name="Xue W."/>
            <person name="Luo G."/>
        </authorList>
    </citation>
    <scope>NUCLEOTIDE SEQUENCE [LARGE SCALE GENOMIC DNA]</scope>
    <source>
        <strain evidence="2 3">AM50-4</strain>
    </source>
</reference>
<proteinExistence type="predicted"/>
<keyword evidence="1" id="KW-1133">Transmembrane helix</keyword>
<evidence type="ECO:0000313" key="2">
    <source>
        <dbReference type="EMBL" id="RGZ51038.1"/>
    </source>
</evidence>
<feature type="transmembrane region" description="Helical" evidence="1">
    <location>
        <begin position="158"/>
        <end position="179"/>
    </location>
</feature>
<gene>
    <name evidence="2" type="ORF">DW988_04400</name>
</gene>
<evidence type="ECO:0000313" key="3">
    <source>
        <dbReference type="Proteomes" id="UP000283684"/>
    </source>
</evidence>
<comment type="caution">
    <text evidence="2">The sequence shown here is derived from an EMBL/GenBank/DDBJ whole genome shotgun (WGS) entry which is preliminary data.</text>
</comment>